<evidence type="ECO:0000256" key="7">
    <source>
        <dbReference type="ARBA" id="ARBA00023128"/>
    </source>
</evidence>
<proteinExistence type="inferred from homology"/>
<reference evidence="13 14" key="1">
    <citation type="journal article" date="2018" name="Plant J.">
        <title>Genome sequences of Chlorella sorokiniana UTEX 1602 and Micractinium conductrix SAG 241.80: implications to maltose excretion by a green alga.</title>
        <authorList>
            <person name="Arriola M.B."/>
            <person name="Velmurugan N."/>
            <person name="Zhang Y."/>
            <person name="Plunkett M.H."/>
            <person name="Hondzo H."/>
            <person name="Barney B.M."/>
        </authorList>
    </citation>
    <scope>NUCLEOTIDE SEQUENCE [LARGE SCALE GENOMIC DNA]</scope>
    <source>
        <strain evidence="14">UTEX 1602</strain>
    </source>
</reference>
<evidence type="ECO:0000256" key="10">
    <source>
        <dbReference type="ARBA" id="ARBA00024323"/>
    </source>
</evidence>
<dbReference type="OrthoDB" id="193467at2759"/>
<dbReference type="CDD" id="cd07989">
    <property type="entry name" value="LPLAT_AGPAT-like"/>
    <property type="match status" value="1"/>
</dbReference>
<dbReference type="AlphaFoldDB" id="A0A2P6TB25"/>
<evidence type="ECO:0000256" key="3">
    <source>
        <dbReference type="ARBA" id="ARBA00022679"/>
    </source>
</evidence>
<keyword evidence="3" id="KW-0808">Transferase</keyword>
<keyword evidence="9 13" id="KW-0012">Acyltransferase</keyword>
<keyword evidence="5" id="KW-0999">Mitochondrion inner membrane</keyword>
<keyword evidence="4" id="KW-1000">Mitochondrion outer membrane</keyword>
<sequence length="621" mass="64859">MLPSLSGALPALSGVKFSSAALPKYRELLRSTRRRGSEEDSGSLFQQAKERVLVRLQERRQRARHDPRRAFSRLRERWAAARSSLREIKDEQKARLRQYYASAVVGGSHVATAEGAAAAGEAPAVAGVLAEGGSLSAAEMERAAVVLGSNGPLRHLVLAGVGGACKLFLTAGARTAIEGQERMAAALSREPGRGLITVSNHVGAVDDPLITSSIVPADKLLEPAALRWTMCATDRCFKSQLLAPFFRAAKVLPVERGAGLNQFGMQLAQSRLAAGDWVHIFPEGTRSRDGRMLPVRKGVGWLVASAAASGAAPPLVLPFVHSGMERVMPKGRALPKLGQELRILVGEPVPVDDLLATAGEEGWGEQRLHVAIADRVGQALYALKAQLDGLPLEAVAPQARAAQLSINDDTLLPLIEDEMDSLAHRWHDRWQRTGLPSLTQRLRHKAAARRAALTARLAALGGEGSGPLGLAGSGSDASFEAIAATTEESAGVISSWEHASAAPAPWALDAAEDASAPWQAAASPAGPADAAGAEEPALLARLKLRLLRGSGLQAAAAATSPSLAAEASLPPSTGRPDIVAASPLDAGRTAGGNGGILAGLLSATAGYSAERVRYMQHLLAA</sequence>
<protein>
    <submittedName>
        <fullName evidence="13">Phospholipid glycerol acyltransferase family</fullName>
    </submittedName>
</protein>
<dbReference type="GO" id="GO:0006644">
    <property type="term" value="P:phospholipid metabolic process"/>
    <property type="evidence" value="ECO:0007669"/>
    <property type="project" value="InterPro"/>
</dbReference>
<keyword evidence="7" id="KW-0496">Mitochondrion</keyword>
<keyword evidence="8" id="KW-0472">Membrane</keyword>
<organism evidence="13 14">
    <name type="scientific">Chlorella sorokiniana</name>
    <name type="common">Freshwater green alga</name>
    <dbReference type="NCBI Taxonomy" id="3076"/>
    <lineage>
        <taxon>Eukaryota</taxon>
        <taxon>Viridiplantae</taxon>
        <taxon>Chlorophyta</taxon>
        <taxon>core chlorophytes</taxon>
        <taxon>Trebouxiophyceae</taxon>
        <taxon>Chlorellales</taxon>
        <taxon>Chlorellaceae</taxon>
        <taxon>Chlorella clade</taxon>
        <taxon>Chlorella</taxon>
    </lineage>
</organism>
<comment type="subcellular location">
    <subcellularLocation>
        <location evidence="1">Mitochondrion inner membrane</location>
        <topology evidence="1">Peripheral membrane protein</topology>
        <orientation evidence="1">Intermembrane side</orientation>
    </subcellularLocation>
    <subcellularLocation>
        <location evidence="10">Mitochondrion outer membrane</location>
        <topology evidence="10">Peripheral membrane protein</topology>
        <orientation evidence="10">Intermembrane side</orientation>
    </subcellularLocation>
</comment>
<dbReference type="EMBL" id="LHPG02000029">
    <property type="protein sequence ID" value="PRW05759.1"/>
    <property type="molecule type" value="Genomic_DNA"/>
</dbReference>
<dbReference type="GO" id="GO:0008374">
    <property type="term" value="F:O-acyltransferase activity"/>
    <property type="evidence" value="ECO:0007669"/>
    <property type="project" value="TreeGrafter"/>
</dbReference>
<evidence type="ECO:0000259" key="12">
    <source>
        <dbReference type="SMART" id="SM00563"/>
    </source>
</evidence>
<dbReference type="PANTHER" id="PTHR12497:SF0">
    <property type="entry name" value="TAFAZZIN"/>
    <property type="match status" value="1"/>
</dbReference>
<evidence type="ECO:0000256" key="9">
    <source>
        <dbReference type="ARBA" id="ARBA00023315"/>
    </source>
</evidence>
<dbReference type="Proteomes" id="UP000239899">
    <property type="component" value="Unassembled WGS sequence"/>
</dbReference>
<feature type="domain" description="Phospholipid/glycerol acyltransferase" evidence="12">
    <location>
        <begin position="195"/>
        <end position="324"/>
    </location>
</feature>
<comment type="catalytic activity">
    <reaction evidence="11">
        <text>1'-[1,2-diacyl-sn-glycero-3-phospho],3'-[1-acyl-sn-glycero-3-phospho]-glycerol + a 1,2-diacyl-sn-glycero-3-phosphocholine = a cardiolipin + a 1-acyl-sn-glycero-3-phosphocholine</text>
        <dbReference type="Rhea" id="RHEA:33731"/>
        <dbReference type="ChEBI" id="CHEBI:57643"/>
        <dbReference type="ChEBI" id="CHEBI:58168"/>
        <dbReference type="ChEBI" id="CHEBI:62237"/>
        <dbReference type="ChEBI" id="CHEBI:64743"/>
    </reaction>
    <physiologicalReaction direction="left-to-right" evidence="11">
        <dbReference type="Rhea" id="RHEA:33732"/>
    </physiologicalReaction>
    <physiologicalReaction direction="right-to-left" evidence="11">
        <dbReference type="Rhea" id="RHEA:33733"/>
    </physiologicalReaction>
</comment>
<dbReference type="GO" id="GO:0005743">
    <property type="term" value="C:mitochondrial inner membrane"/>
    <property type="evidence" value="ECO:0007669"/>
    <property type="project" value="UniProtKB-SubCell"/>
</dbReference>
<dbReference type="SUPFAM" id="SSF69593">
    <property type="entry name" value="Glycerol-3-phosphate (1)-acyltransferase"/>
    <property type="match status" value="1"/>
</dbReference>
<keyword evidence="14" id="KW-1185">Reference proteome</keyword>
<comment type="similarity">
    <text evidence="2">Belongs to the taffazin family.</text>
</comment>
<dbReference type="InterPro" id="IPR002123">
    <property type="entry name" value="Plipid/glycerol_acylTrfase"/>
</dbReference>
<accession>A0A2P6TB25</accession>
<gene>
    <name evidence="13" type="ORF">C2E21_9519</name>
</gene>
<evidence type="ECO:0000256" key="2">
    <source>
        <dbReference type="ARBA" id="ARBA00010524"/>
    </source>
</evidence>
<evidence type="ECO:0000256" key="5">
    <source>
        <dbReference type="ARBA" id="ARBA00022792"/>
    </source>
</evidence>
<dbReference type="Pfam" id="PF01553">
    <property type="entry name" value="Acyltransferase"/>
    <property type="match status" value="1"/>
</dbReference>
<evidence type="ECO:0000313" key="14">
    <source>
        <dbReference type="Proteomes" id="UP000239899"/>
    </source>
</evidence>
<comment type="caution">
    <text evidence="13">The sequence shown here is derived from an EMBL/GenBank/DDBJ whole genome shotgun (WGS) entry which is preliminary data.</text>
</comment>
<evidence type="ECO:0000313" key="13">
    <source>
        <dbReference type="EMBL" id="PRW05759.1"/>
    </source>
</evidence>
<evidence type="ECO:0000256" key="1">
    <source>
        <dbReference type="ARBA" id="ARBA00004137"/>
    </source>
</evidence>
<dbReference type="SMART" id="SM00563">
    <property type="entry name" value="PlsC"/>
    <property type="match status" value="1"/>
</dbReference>
<dbReference type="PANTHER" id="PTHR12497">
    <property type="entry name" value="TAZ PROTEIN TAFAZZIN"/>
    <property type="match status" value="1"/>
</dbReference>
<keyword evidence="6" id="KW-0443">Lipid metabolism</keyword>
<dbReference type="PRINTS" id="PR00979">
    <property type="entry name" value="TAFAZZIN"/>
</dbReference>
<evidence type="ECO:0000256" key="6">
    <source>
        <dbReference type="ARBA" id="ARBA00023098"/>
    </source>
</evidence>
<dbReference type="GO" id="GO:0005741">
    <property type="term" value="C:mitochondrial outer membrane"/>
    <property type="evidence" value="ECO:0007669"/>
    <property type="project" value="UniProtKB-SubCell"/>
</dbReference>
<evidence type="ECO:0000256" key="8">
    <source>
        <dbReference type="ARBA" id="ARBA00023136"/>
    </source>
</evidence>
<dbReference type="STRING" id="3076.A0A2P6TB25"/>
<evidence type="ECO:0000256" key="11">
    <source>
        <dbReference type="ARBA" id="ARBA00047906"/>
    </source>
</evidence>
<dbReference type="InterPro" id="IPR000872">
    <property type="entry name" value="Tafazzin"/>
</dbReference>
<name>A0A2P6TB25_CHLSO</name>
<evidence type="ECO:0000256" key="4">
    <source>
        <dbReference type="ARBA" id="ARBA00022787"/>
    </source>
</evidence>